<comment type="caution">
    <text evidence="9">The sequence shown here is derived from an EMBL/GenBank/DDBJ whole genome shotgun (WGS) entry which is preliminary data.</text>
</comment>
<accession>A0ABT8KK52</accession>
<dbReference type="CDD" id="cd00009">
    <property type="entry name" value="AAA"/>
    <property type="match status" value="1"/>
</dbReference>
<dbReference type="Gene3D" id="3.40.50.300">
    <property type="entry name" value="P-loop containing nucleotide triphosphate hydrolases"/>
    <property type="match status" value="1"/>
</dbReference>
<keyword evidence="2" id="KW-0067">ATP-binding</keyword>
<gene>
    <name evidence="9" type="ORF">QQ008_06955</name>
</gene>
<evidence type="ECO:0000256" key="5">
    <source>
        <dbReference type="ARBA" id="ARBA00023163"/>
    </source>
</evidence>
<dbReference type="InterPro" id="IPR009057">
    <property type="entry name" value="Homeodomain-like_sf"/>
</dbReference>
<dbReference type="InterPro" id="IPR025944">
    <property type="entry name" value="Sigma_54_int_dom_CS"/>
</dbReference>
<feature type="domain" description="Response regulatory" evidence="8">
    <location>
        <begin position="7"/>
        <end position="126"/>
    </location>
</feature>
<evidence type="ECO:0000256" key="3">
    <source>
        <dbReference type="ARBA" id="ARBA00023015"/>
    </source>
</evidence>
<dbReference type="PROSITE" id="PS00676">
    <property type="entry name" value="SIGMA54_INTERACT_2"/>
    <property type="match status" value="1"/>
</dbReference>
<dbReference type="Pfam" id="PF02954">
    <property type="entry name" value="HTH_8"/>
    <property type="match status" value="1"/>
</dbReference>
<feature type="domain" description="Sigma-54 factor interaction" evidence="7">
    <location>
        <begin position="156"/>
        <end position="385"/>
    </location>
</feature>
<organism evidence="9 10">
    <name type="scientific">Splendidivirga corallicola</name>
    <dbReference type="NCBI Taxonomy" id="3051826"/>
    <lineage>
        <taxon>Bacteria</taxon>
        <taxon>Pseudomonadati</taxon>
        <taxon>Bacteroidota</taxon>
        <taxon>Cytophagia</taxon>
        <taxon>Cytophagales</taxon>
        <taxon>Splendidivirgaceae</taxon>
        <taxon>Splendidivirga</taxon>
    </lineage>
</organism>
<dbReference type="PANTHER" id="PTHR32071:SF113">
    <property type="entry name" value="ALGINATE BIOSYNTHESIS TRANSCRIPTIONAL REGULATORY PROTEIN ALGB"/>
    <property type="match status" value="1"/>
</dbReference>
<evidence type="ECO:0000256" key="1">
    <source>
        <dbReference type="ARBA" id="ARBA00022741"/>
    </source>
</evidence>
<dbReference type="InterPro" id="IPR058031">
    <property type="entry name" value="AAA_lid_NorR"/>
</dbReference>
<proteinExistence type="predicted"/>
<dbReference type="Pfam" id="PF00072">
    <property type="entry name" value="Response_reg"/>
    <property type="match status" value="1"/>
</dbReference>
<dbReference type="Pfam" id="PF25601">
    <property type="entry name" value="AAA_lid_14"/>
    <property type="match status" value="1"/>
</dbReference>
<keyword evidence="3" id="KW-0805">Transcription regulation</keyword>
<keyword evidence="6" id="KW-0597">Phosphoprotein</keyword>
<dbReference type="InterPro" id="IPR027417">
    <property type="entry name" value="P-loop_NTPase"/>
</dbReference>
<evidence type="ECO:0000259" key="8">
    <source>
        <dbReference type="PROSITE" id="PS50110"/>
    </source>
</evidence>
<dbReference type="InterPro" id="IPR025943">
    <property type="entry name" value="Sigma_54_int_dom_ATP-bd_2"/>
</dbReference>
<dbReference type="Proteomes" id="UP001172082">
    <property type="component" value="Unassembled WGS sequence"/>
</dbReference>
<dbReference type="InterPro" id="IPR011006">
    <property type="entry name" value="CheY-like_superfamily"/>
</dbReference>
<evidence type="ECO:0000313" key="9">
    <source>
        <dbReference type="EMBL" id="MDN5201091.1"/>
    </source>
</evidence>
<sequence>MSKSKGRILVIDDDDYITLSLKLLLEEHFTEVTTVKEPKKIPGILGKQSFDVILLDMNFKQGDTSGEEGIYWLKKIKEMEIDANVILITAYGDVNIAVKTIKEGAIDFVVKPWQNEKLLSTIHAAYTLSQEKKRVKHLRSQQKILSSAMDNQFANIIGQSGAMLDVFKTIEKVAKTNADVLILGDNGTGKEMVARAIHRNSPRAEEVFISVDMGAIQENLFESELFGHKKGAFTDAREDRIGRFEAASGGTIFLDEIGNLSLPLQAKILTVLQSRHITRVGTNDPIPIDVRVICATNSSLATMVKEKRFREDLLYRINTVEITLPPLKERIEDIPLLTEHFLKLYCKKYQKEHIRVPEYVVKKLQKYHWPGNIRELQHALERAVIMCESDNLQAGDFAFLGNESTEEQSFDDFNLEKLEEWAIRNSIKKHHGNISHAAQELGLSRGALYRRMEKYGL</sequence>
<dbReference type="InterPro" id="IPR002197">
    <property type="entry name" value="HTH_Fis"/>
</dbReference>
<dbReference type="Gene3D" id="1.10.8.60">
    <property type="match status" value="1"/>
</dbReference>
<dbReference type="SUPFAM" id="SSF46689">
    <property type="entry name" value="Homeodomain-like"/>
    <property type="match status" value="1"/>
</dbReference>
<dbReference type="SUPFAM" id="SSF52172">
    <property type="entry name" value="CheY-like"/>
    <property type="match status" value="1"/>
</dbReference>
<name>A0ABT8KK52_9BACT</name>
<evidence type="ECO:0000313" key="10">
    <source>
        <dbReference type="Proteomes" id="UP001172082"/>
    </source>
</evidence>
<evidence type="ECO:0000256" key="6">
    <source>
        <dbReference type="PROSITE-ProRule" id="PRU00169"/>
    </source>
</evidence>
<dbReference type="PROSITE" id="PS50045">
    <property type="entry name" value="SIGMA54_INTERACT_4"/>
    <property type="match status" value="1"/>
</dbReference>
<dbReference type="PROSITE" id="PS00688">
    <property type="entry name" value="SIGMA54_INTERACT_3"/>
    <property type="match status" value="1"/>
</dbReference>
<protein>
    <submittedName>
        <fullName evidence="9">Sigma-54 dependent transcriptional regulator</fullName>
    </submittedName>
</protein>
<keyword evidence="4" id="KW-0238">DNA-binding</keyword>
<feature type="modified residue" description="4-aspartylphosphate" evidence="6">
    <location>
        <position position="56"/>
    </location>
</feature>
<keyword evidence="5" id="KW-0804">Transcription</keyword>
<keyword evidence="10" id="KW-1185">Reference proteome</keyword>
<evidence type="ECO:0000259" key="7">
    <source>
        <dbReference type="PROSITE" id="PS50045"/>
    </source>
</evidence>
<dbReference type="InterPro" id="IPR001789">
    <property type="entry name" value="Sig_transdc_resp-reg_receiver"/>
</dbReference>
<dbReference type="InterPro" id="IPR002078">
    <property type="entry name" value="Sigma_54_int"/>
</dbReference>
<keyword evidence="1" id="KW-0547">Nucleotide-binding</keyword>
<dbReference type="CDD" id="cd00156">
    <property type="entry name" value="REC"/>
    <property type="match status" value="1"/>
</dbReference>
<reference evidence="9" key="1">
    <citation type="submission" date="2023-06" db="EMBL/GenBank/DDBJ databases">
        <title>Genomic of Parafulvivirga corallium.</title>
        <authorList>
            <person name="Wang G."/>
        </authorList>
    </citation>
    <scope>NUCLEOTIDE SEQUENCE</scope>
    <source>
        <strain evidence="9">BMA10</strain>
    </source>
</reference>
<dbReference type="EMBL" id="JAUJEA010000002">
    <property type="protein sequence ID" value="MDN5201091.1"/>
    <property type="molecule type" value="Genomic_DNA"/>
</dbReference>
<dbReference type="PRINTS" id="PR01590">
    <property type="entry name" value="HTHFIS"/>
</dbReference>
<dbReference type="Pfam" id="PF00158">
    <property type="entry name" value="Sigma54_activat"/>
    <property type="match status" value="1"/>
</dbReference>
<dbReference type="Gene3D" id="3.40.50.2300">
    <property type="match status" value="1"/>
</dbReference>
<dbReference type="PROSITE" id="PS50110">
    <property type="entry name" value="RESPONSE_REGULATORY"/>
    <property type="match status" value="1"/>
</dbReference>
<dbReference type="PANTHER" id="PTHR32071">
    <property type="entry name" value="TRANSCRIPTIONAL REGULATORY PROTEIN"/>
    <property type="match status" value="1"/>
</dbReference>
<evidence type="ECO:0000256" key="2">
    <source>
        <dbReference type="ARBA" id="ARBA00022840"/>
    </source>
</evidence>
<evidence type="ECO:0000256" key="4">
    <source>
        <dbReference type="ARBA" id="ARBA00023125"/>
    </source>
</evidence>
<dbReference type="SMART" id="SM00448">
    <property type="entry name" value="REC"/>
    <property type="match status" value="1"/>
</dbReference>
<dbReference type="SUPFAM" id="SSF52540">
    <property type="entry name" value="P-loop containing nucleoside triphosphate hydrolases"/>
    <property type="match status" value="1"/>
</dbReference>
<dbReference type="Gene3D" id="1.10.10.60">
    <property type="entry name" value="Homeodomain-like"/>
    <property type="match status" value="1"/>
</dbReference>
<dbReference type="SMART" id="SM00382">
    <property type="entry name" value="AAA"/>
    <property type="match status" value="1"/>
</dbReference>
<dbReference type="RefSeq" id="WP_346751119.1">
    <property type="nucleotide sequence ID" value="NZ_JAUJEA010000002.1"/>
</dbReference>
<dbReference type="InterPro" id="IPR003593">
    <property type="entry name" value="AAA+_ATPase"/>
</dbReference>